<gene>
    <name evidence="3" type="ORF">EV383_2466</name>
</gene>
<name>A0A4Q7UXD0_PSEST</name>
<organism evidence="3 4">
    <name type="scientific">Pseudonocardia sediminis</name>
    <dbReference type="NCBI Taxonomy" id="1397368"/>
    <lineage>
        <taxon>Bacteria</taxon>
        <taxon>Bacillati</taxon>
        <taxon>Actinomycetota</taxon>
        <taxon>Actinomycetes</taxon>
        <taxon>Pseudonocardiales</taxon>
        <taxon>Pseudonocardiaceae</taxon>
        <taxon>Pseudonocardia</taxon>
    </lineage>
</organism>
<dbReference type="EMBL" id="SHKL01000001">
    <property type="protein sequence ID" value="RZT85591.1"/>
    <property type="molecule type" value="Genomic_DNA"/>
</dbReference>
<keyword evidence="1" id="KW-0472">Membrane</keyword>
<evidence type="ECO:0000259" key="2">
    <source>
        <dbReference type="Pfam" id="PF05569"/>
    </source>
</evidence>
<comment type="caution">
    <text evidence="3">The sequence shown here is derived from an EMBL/GenBank/DDBJ whole genome shotgun (WGS) entry which is preliminary data.</text>
</comment>
<accession>A0A4Q7UXD0</accession>
<feature type="domain" description="Peptidase M56" evidence="2">
    <location>
        <begin position="114"/>
        <end position="232"/>
    </location>
</feature>
<keyword evidence="1" id="KW-0812">Transmembrane</keyword>
<dbReference type="AlphaFoldDB" id="A0A4Q7UXD0"/>
<proteinExistence type="predicted"/>
<keyword evidence="4" id="KW-1185">Reference proteome</keyword>
<dbReference type="InterPro" id="IPR008756">
    <property type="entry name" value="Peptidase_M56"/>
</dbReference>
<dbReference type="PANTHER" id="PTHR34978:SF3">
    <property type="entry name" value="SLR0241 PROTEIN"/>
    <property type="match status" value="1"/>
</dbReference>
<dbReference type="InterPro" id="IPR052173">
    <property type="entry name" value="Beta-lactam_resp_regulator"/>
</dbReference>
<protein>
    <submittedName>
        <fullName evidence="3">BlaR1 peptidase M56</fullName>
    </submittedName>
</protein>
<sequence length="276" mass="28340">MTAHESLRRGSFRVSAAILAVLSGVTLSWWAGALARLAASGCGQMSIWACTADAAPAAAAALVTTVAARAAWLGIAAARRVDALPRIPVPSAVAATTVRAARVVCLDTGDRLAFCAGLWRPRLYVSRGAVERLAADELAAVLAHEEAHLQRRDPLRGLLRRAGADVLFFAPLARHWDHRRRLRAELAADRAAVRRTGVPALAGALLSMVATAPAETAAFGPATGSALDARIAVLTDTAAPADPIPVGTSVVSLVGSLATAAVVLCLAPLALALGLP</sequence>
<keyword evidence="1" id="KW-1133">Transmembrane helix</keyword>
<dbReference type="PANTHER" id="PTHR34978">
    <property type="entry name" value="POSSIBLE SENSOR-TRANSDUCER PROTEIN BLAR"/>
    <property type="match status" value="1"/>
</dbReference>
<evidence type="ECO:0000313" key="3">
    <source>
        <dbReference type="EMBL" id="RZT85591.1"/>
    </source>
</evidence>
<dbReference type="Proteomes" id="UP000291591">
    <property type="component" value="Unassembled WGS sequence"/>
</dbReference>
<dbReference type="Pfam" id="PF05569">
    <property type="entry name" value="Peptidase_M56"/>
    <property type="match status" value="1"/>
</dbReference>
<feature type="transmembrane region" description="Helical" evidence="1">
    <location>
        <begin position="250"/>
        <end position="275"/>
    </location>
</feature>
<dbReference type="Gene3D" id="3.30.2010.10">
    <property type="entry name" value="Metalloproteases ('zincins'), catalytic domain"/>
    <property type="match status" value="1"/>
</dbReference>
<evidence type="ECO:0000256" key="1">
    <source>
        <dbReference type="SAM" id="Phobius"/>
    </source>
</evidence>
<reference evidence="3 4" key="1">
    <citation type="submission" date="2019-02" db="EMBL/GenBank/DDBJ databases">
        <title>Sequencing the genomes of 1000 actinobacteria strains.</title>
        <authorList>
            <person name="Klenk H.-P."/>
        </authorList>
    </citation>
    <scope>NUCLEOTIDE SEQUENCE [LARGE SCALE GENOMIC DNA]</scope>
    <source>
        <strain evidence="3 4">DSM 45779</strain>
    </source>
</reference>
<evidence type="ECO:0000313" key="4">
    <source>
        <dbReference type="Proteomes" id="UP000291591"/>
    </source>
</evidence>
<dbReference type="CDD" id="cd07326">
    <property type="entry name" value="M56_BlaR1_MecR1_like"/>
    <property type="match status" value="1"/>
</dbReference>